<evidence type="ECO:0000313" key="4">
    <source>
        <dbReference type="EMBL" id="KAF5735720.1"/>
    </source>
</evidence>
<dbReference type="FunCoup" id="A0A7J7CNQ3">
    <property type="interactions" value="1656"/>
</dbReference>
<dbReference type="PANTHER" id="PTHR11208">
    <property type="entry name" value="RNA-BINDING PROTEIN RELATED"/>
    <property type="match status" value="1"/>
</dbReference>
<dbReference type="PANTHER" id="PTHR11208:SF98">
    <property type="entry name" value="RNA-BINDING KH DOMAIN-CONTAINING PROTEIN"/>
    <property type="match status" value="1"/>
</dbReference>
<reference evidence="4 5" key="1">
    <citation type="journal article" date="2020" name="Nat. Commun.">
        <title>Genome of Tripterygium wilfordii and identification of cytochrome P450 involved in triptolide biosynthesis.</title>
        <authorList>
            <person name="Tu L."/>
            <person name="Su P."/>
            <person name="Zhang Z."/>
            <person name="Gao L."/>
            <person name="Wang J."/>
            <person name="Hu T."/>
            <person name="Zhou J."/>
            <person name="Zhang Y."/>
            <person name="Zhao Y."/>
            <person name="Liu Y."/>
            <person name="Song Y."/>
            <person name="Tong Y."/>
            <person name="Lu Y."/>
            <person name="Yang J."/>
            <person name="Xu C."/>
            <person name="Jia M."/>
            <person name="Peters R.J."/>
            <person name="Huang L."/>
            <person name="Gao W."/>
        </authorList>
    </citation>
    <scope>NUCLEOTIDE SEQUENCE [LARGE SCALE GENOMIC DNA]</scope>
    <source>
        <strain evidence="5">cv. XIE 37</strain>
        <tissue evidence="4">Leaf</tissue>
    </source>
</reference>
<feature type="domain" description="K Homology" evidence="3">
    <location>
        <begin position="158"/>
        <end position="253"/>
    </location>
</feature>
<dbReference type="EMBL" id="JAAARO010000015">
    <property type="protein sequence ID" value="KAF5735720.1"/>
    <property type="molecule type" value="Genomic_DNA"/>
</dbReference>
<dbReference type="InterPro" id="IPR036612">
    <property type="entry name" value="KH_dom_type_1_sf"/>
</dbReference>
<feature type="region of interest" description="Disordered" evidence="2">
    <location>
        <begin position="383"/>
        <end position="481"/>
    </location>
</feature>
<dbReference type="InParanoid" id="A0A7J7CNQ3"/>
<dbReference type="GO" id="GO:0048024">
    <property type="term" value="P:regulation of mRNA splicing, via spliceosome"/>
    <property type="evidence" value="ECO:0007669"/>
    <property type="project" value="TreeGrafter"/>
</dbReference>
<dbReference type="InterPro" id="IPR045071">
    <property type="entry name" value="BBP-like"/>
</dbReference>
<name>A0A7J7CNQ3_TRIWF</name>
<evidence type="ECO:0000256" key="2">
    <source>
        <dbReference type="SAM" id="MobiDB-lite"/>
    </source>
</evidence>
<feature type="region of interest" description="Disordered" evidence="2">
    <location>
        <begin position="35"/>
        <end position="71"/>
    </location>
</feature>
<gene>
    <name evidence="4" type="ORF">HS088_TW15G01235</name>
</gene>
<feature type="compositionally biased region" description="Low complexity" evidence="2">
    <location>
        <begin position="404"/>
        <end position="414"/>
    </location>
</feature>
<organism evidence="4 5">
    <name type="scientific">Tripterygium wilfordii</name>
    <name type="common">Thunder God vine</name>
    <dbReference type="NCBI Taxonomy" id="458696"/>
    <lineage>
        <taxon>Eukaryota</taxon>
        <taxon>Viridiplantae</taxon>
        <taxon>Streptophyta</taxon>
        <taxon>Embryophyta</taxon>
        <taxon>Tracheophyta</taxon>
        <taxon>Spermatophyta</taxon>
        <taxon>Magnoliopsida</taxon>
        <taxon>eudicotyledons</taxon>
        <taxon>Gunneridae</taxon>
        <taxon>Pentapetalae</taxon>
        <taxon>rosids</taxon>
        <taxon>fabids</taxon>
        <taxon>Celastrales</taxon>
        <taxon>Celastraceae</taxon>
        <taxon>Tripterygium</taxon>
    </lineage>
</organism>
<evidence type="ECO:0000313" key="5">
    <source>
        <dbReference type="Proteomes" id="UP000593562"/>
    </source>
</evidence>
<sequence>MAATSSAAPTSGPKISMFSAKAGFVIPRNKLSGALVPTIRGGKKSRDNDAADGESSNQVQRKTKWGPDLTEDASVRRGRALAYQTRVDQITQQLKSGTLEVGDVQDSSFDALLAKVESSSPQIDNEMSELLNIEKREVISEILKLNPSYRAPADYKPVLKEARVPIPVKDYPGYNFLGLIFGPGSGTHKRLEKETGAKIKVFGTKESSGEKVEIFPSDGNDFQTDYEELYILVSAETFERVDAAVSLIEMLVTSVSGNLAAVSVSASLPVDNATQGQDSATHPTVINQAVVHPVVPLAPTPSQGQLLFSGPSQIPLQFSSGLYSPQDFSAPIRSNPVNMQPSPFNPSAMPSLFGPGPAPAIGYYSVLQNQHPSTQVLTNAYMPRTNPLNHNLPPRNFSMPAPQPSSAQSNISAPLSFTGSQSQPTGPIGSQLISSFSQPGSGIPPRPLPDQPLDLGGSSSGWSRNPMSIQPSLGPNSSGQFTPLIIPPQRPRPANPQPVFPSMVPPSNTSGSHMVMPVSFPSGSPAPQSSLFNSVPTSQVGSSHPTPVGLPVVPMAPSPSPSMNSAFGSTPILPPMPSPPMAATLQAKSAANFTPIRPIMTQHPSSGDFTFQPHRTPNLASQMGPRPGGHPATPDSPSPRPMVQSPGPQAPPFRFSQPVMQSFVRPQIGNQMGQAMASVMHRPPAYQGPQMGMGNFTTAHQRHLAGPIPPRPGNHLQLQQNYPTSVTPRENSVASSQRFNCNFPVAPGNPAPLGGQQVYDPFSPTSVAVPAHQQGGNDPESKI</sequence>
<accession>A0A7J7CNQ3</accession>
<feature type="compositionally biased region" description="Polar residues" evidence="2">
    <location>
        <begin position="415"/>
        <end position="425"/>
    </location>
</feature>
<keyword evidence="1" id="KW-0694">RNA-binding</keyword>
<proteinExistence type="predicted"/>
<dbReference type="AlphaFoldDB" id="A0A7J7CNQ3"/>
<feature type="compositionally biased region" description="Polar residues" evidence="2">
    <location>
        <begin position="602"/>
        <end position="621"/>
    </location>
</feature>
<feature type="region of interest" description="Disordered" evidence="2">
    <location>
        <begin position="752"/>
        <end position="783"/>
    </location>
</feature>
<dbReference type="Gene3D" id="3.30.1370.10">
    <property type="entry name" value="K Homology domain, type 1"/>
    <property type="match status" value="1"/>
</dbReference>
<dbReference type="InterPro" id="IPR055256">
    <property type="entry name" value="KH_1_KHDC4/BBP-like"/>
</dbReference>
<protein>
    <submittedName>
        <fullName evidence="4">Extensin</fullName>
    </submittedName>
</protein>
<dbReference type="SUPFAM" id="SSF54791">
    <property type="entry name" value="Eukaryotic type KH-domain (KH-domain type I)"/>
    <property type="match status" value="1"/>
</dbReference>
<dbReference type="InterPro" id="IPR004087">
    <property type="entry name" value="KH_dom"/>
</dbReference>
<dbReference type="SMART" id="SM00322">
    <property type="entry name" value="KH"/>
    <property type="match status" value="1"/>
</dbReference>
<dbReference type="OrthoDB" id="6777263at2759"/>
<evidence type="ECO:0000259" key="3">
    <source>
        <dbReference type="SMART" id="SM00322"/>
    </source>
</evidence>
<dbReference type="Proteomes" id="UP000593562">
    <property type="component" value="Unassembled WGS sequence"/>
</dbReference>
<keyword evidence="5" id="KW-1185">Reference proteome</keyword>
<feature type="region of interest" description="Disordered" evidence="2">
    <location>
        <begin position="600"/>
        <end position="652"/>
    </location>
</feature>
<feature type="compositionally biased region" description="Polar residues" evidence="2">
    <location>
        <begin position="460"/>
        <end position="481"/>
    </location>
</feature>
<comment type="caution">
    <text evidence="4">The sequence shown here is derived from an EMBL/GenBank/DDBJ whole genome shotgun (WGS) entry which is preliminary data.</text>
</comment>
<dbReference type="GO" id="GO:0005634">
    <property type="term" value="C:nucleus"/>
    <property type="evidence" value="ECO:0007669"/>
    <property type="project" value="TreeGrafter"/>
</dbReference>
<dbReference type="Pfam" id="PF22675">
    <property type="entry name" value="KH-I_KHDC4-BBP"/>
    <property type="match status" value="1"/>
</dbReference>
<evidence type="ECO:0000256" key="1">
    <source>
        <dbReference type="ARBA" id="ARBA00022884"/>
    </source>
</evidence>
<feature type="compositionally biased region" description="Polar residues" evidence="2">
    <location>
        <begin position="431"/>
        <end position="440"/>
    </location>
</feature>
<dbReference type="GO" id="GO:0003729">
    <property type="term" value="F:mRNA binding"/>
    <property type="evidence" value="ECO:0007669"/>
    <property type="project" value="TreeGrafter"/>
</dbReference>